<evidence type="ECO:0000256" key="16">
    <source>
        <dbReference type="ARBA" id="ARBA00050927"/>
    </source>
</evidence>
<dbReference type="Bgee" id="ENSXETG00000007721">
    <property type="expression patterns" value="Expressed in heart and 15 other cell types or tissues"/>
</dbReference>
<dbReference type="GeneTree" id="ENSGT00940000155170"/>
<evidence type="ECO:0000256" key="29">
    <source>
        <dbReference type="ARBA" id="ARBA00066638"/>
    </source>
</evidence>
<comment type="catalytic activity">
    <reaction evidence="26">
        <text>chenodeoxycholate + NAD(+) = 7-oxolithocholate + NADH + H(+)</text>
        <dbReference type="Rhea" id="RHEA:42036"/>
        <dbReference type="ChEBI" id="CHEBI:15378"/>
        <dbReference type="ChEBI" id="CHEBI:36234"/>
        <dbReference type="ChEBI" id="CHEBI:57540"/>
        <dbReference type="ChEBI" id="CHEBI:57945"/>
        <dbReference type="ChEBI" id="CHEBI:78605"/>
    </reaction>
    <physiologicalReaction direction="left-to-right" evidence="26">
        <dbReference type="Rhea" id="RHEA:42037"/>
    </physiologicalReaction>
</comment>
<comment type="catalytic activity">
    <reaction evidence="21">
        <text>(2S,3S)-3-hydroxy-2-methylbutanoyl-CoA + NAD(+) = 2-methyl-3-oxobutanoyl-CoA + NADH + H(+)</text>
        <dbReference type="Rhea" id="RHEA:13281"/>
        <dbReference type="ChEBI" id="CHEBI:15378"/>
        <dbReference type="ChEBI" id="CHEBI:57312"/>
        <dbReference type="ChEBI" id="CHEBI:57335"/>
        <dbReference type="ChEBI" id="CHEBI:57540"/>
        <dbReference type="ChEBI" id="CHEBI:57945"/>
        <dbReference type="EC" id="1.1.1.178"/>
    </reaction>
    <physiologicalReaction direction="left-to-right" evidence="21">
        <dbReference type="Rhea" id="RHEA:13282"/>
    </physiologicalReaction>
</comment>
<keyword evidence="5" id="KW-0560">Oxidoreductase</keyword>
<feature type="domain" description="Ketoreductase" evidence="45">
    <location>
        <begin position="60"/>
        <end position="249"/>
    </location>
</feature>
<evidence type="ECO:0000256" key="40">
    <source>
        <dbReference type="ARBA" id="ARBA00082399"/>
    </source>
</evidence>
<dbReference type="GO" id="GO:0006629">
    <property type="term" value="P:lipid metabolic process"/>
    <property type="evidence" value="ECO:0007669"/>
    <property type="project" value="UniProtKB-ARBA"/>
</dbReference>
<dbReference type="SUPFAM" id="SSF51735">
    <property type="entry name" value="NAD(P)-binding Rossmann-fold domains"/>
    <property type="match status" value="1"/>
</dbReference>
<comment type="pathway">
    <text evidence="1">Steroid metabolism.</text>
</comment>
<evidence type="ECO:0000256" key="13">
    <source>
        <dbReference type="ARBA" id="ARBA00050365"/>
    </source>
</evidence>
<evidence type="ECO:0000256" key="38">
    <source>
        <dbReference type="ARBA" id="ARBA00081236"/>
    </source>
</evidence>
<dbReference type="PRINTS" id="PR00081">
    <property type="entry name" value="GDHRDH"/>
</dbReference>
<comment type="catalytic activity">
    <reaction evidence="13">
        <text>5alpha-androstane-3alpha,17beta-diol + NAD(+) = 17beta-hydroxy-5alpha-androstan-3-one + NADH + H(+)</text>
        <dbReference type="Rhea" id="RHEA:42004"/>
        <dbReference type="ChEBI" id="CHEBI:15378"/>
        <dbReference type="ChEBI" id="CHEBI:16330"/>
        <dbReference type="ChEBI" id="CHEBI:36713"/>
        <dbReference type="ChEBI" id="CHEBI:57540"/>
        <dbReference type="ChEBI" id="CHEBI:57945"/>
        <dbReference type="EC" id="1.1.1.53"/>
    </reaction>
    <physiologicalReaction direction="right-to-left" evidence="13">
        <dbReference type="Rhea" id="RHEA:42006"/>
    </physiologicalReaction>
</comment>
<evidence type="ECO:0000256" key="19">
    <source>
        <dbReference type="ARBA" id="ARBA00051637"/>
    </source>
</evidence>
<evidence type="ECO:0000256" key="25">
    <source>
        <dbReference type="ARBA" id="ARBA00052683"/>
    </source>
</evidence>
<dbReference type="PANTHER" id="PTHR43658">
    <property type="entry name" value="SHORT-CHAIN DEHYDROGENASE/REDUCTASE"/>
    <property type="match status" value="1"/>
</dbReference>
<dbReference type="EC" id="1.1.1.178" evidence="29"/>
<evidence type="ECO:0000256" key="30">
    <source>
        <dbReference type="ARBA" id="ARBA00066822"/>
    </source>
</evidence>
<evidence type="ECO:0000256" key="9">
    <source>
        <dbReference type="ARBA" id="ARBA00049381"/>
    </source>
</evidence>
<dbReference type="PROSITE" id="PS00061">
    <property type="entry name" value="ADH_SHORT"/>
    <property type="match status" value="1"/>
</dbReference>
<evidence type="ECO:0000256" key="35">
    <source>
        <dbReference type="ARBA" id="ARBA00079624"/>
    </source>
</evidence>
<evidence type="ECO:0000256" key="41">
    <source>
        <dbReference type="ARBA" id="ARBA00082463"/>
    </source>
</evidence>
<name>A0A803K1T6_XENTR</name>
<evidence type="ECO:0000256" key="12">
    <source>
        <dbReference type="ARBA" id="ARBA00050285"/>
    </source>
</evidence>
<evidence type="ECO:0000256" key="11">
    <source>
        <dbReference type="ARBA" id="ARBA00050232"/>
    </source>
</evidence>
<dbReference type="Xenbase" id="XB-GENE-986902">
    <property type="gene designation" value="hsd17b10"/>
</dbReference>
<evidence type="ECO:0000256" key="39">
    <source>
        <dbReference type="ARBA" id="ARBA00082293"/>
    </source>
</evidence>
<dbReference type="EC" id="1.1.1.239" evidence="30"/>
<comment type="catalytic activity">
    <reaction evidence="19">
        <text>3beta,7beta-dihydroxy-5beta-cholan-24-oate + NAD(+) = 3beta-hydroxy-7-oxo-5beta-cholan-24-oate + NADH + H(+)</text>
        <dbReference type="Rhea" id="RHEA:42024"/>
        <dbReference type="ChEBI" id="CHEBI:15378"/>
        <dbReference type="ChEBI" id="CHEBI:57540"/>
        <dbReference type="ChEBI" id="CHEBI:57945"/>
        <dbReference type="ChEBI" id="CHEBI:78602"/>
        <dbReference type="ChEBI" id="CHEBI:78603"/>
    </reaction>
    <physiologicalReaction direction="left-to-right" evidence="19">
        <dbReference type="Rhea" id="RHEA:42025"/>
    </physiologicalReaction>
</comment>
<evidence type="ECO:0000256" key="34">
    <source>
        <dbReference type="ARBA" id="ARBA00078708"/>
    </source>
</evidence>
<comment type="pathway">
    <text evidence="2">Lipid metabolism; bile acid biosynthesis.</text>
</comment>
<protein>
    <recommendedName>
        <fullName evidence="31">3-hydroxyacyl-CoA dehydrogenase type-2</fullName>
        <ecNumber evidence="28">1.1.1.159</ecNumber>
        <ecNumber evidence="29">1.1.1.178</ecNumber>
        <ecNumber evidence="30">1.1.1.239</ecNumber>
        <ecNumber evidence="4">1.1.1.35</ecNumber>
        <ecNumber evidence="6">1.1.1.53</ecNumber>
        <ecNumber evidence="7">1.1.1.62</ecNumber>
    </recommendedName>
    <alternativeName>
        <fullName evidence="36">17-beta-estradiol 17-dehydrogenase</fullName>
    </alternativeName>
    <alternativeName>
        <fullName evidence="33">2-methyl-3-hydroxybutyryl-CoA dehydrogenase</fullName>
    </alternativeName>
    <alternativeName>
        <fullName evidence="32">3-alpha-(17-beta)-hydroxysteroid dehydrogenase (NAD(+))</fullName>
    </alternativeName>
    <alternativeName>
        <fullName evidence="41">3-hydroxy-2-methylbutyryl-CoA dehydrogenase</fullName>
    </alternativeName>
    <alternativeName>
        <fullName evidence="39">3-hydroxyacyl-CoA dehydrogenase type II</fullName>
    </alternativeName>
    <alternativeName>
        <fullName evidence="37">3alpha(or 20beta)-hydroxysteroid dehydrogenase</fullName>
    </alternativeName>
    <alternativeName>
        <fullName evidence="43">7-alpha-hydroxysteroid dehydrogenase</fullName>
    </alternativeName>
    <alternativeName>
        <fullName evidence="42">Endoplasmic reticulum-associated amyloid beta-peptide-binding protein</fullName>
    </alternativeName>
    <alternativeName>
        <fullName evidence="40">Mitochondrial ribonuclease P protein 2</fullName>
    </alternativeName>
    <alternativeName>
        <fullName evidence="34">Short chain dehydrogenase/reductase family 5C member 1</fullName>
    </alternativeName>
    <alternativeName>
        <fullName evidence="38">Short-chain type dehydrogenase/reductase XH98G2</fullName>
    </alternativeName>
    <alternativeName>
        <fullName evidence="35">Type II HADH</fullName>
    </alternativeName>
</protein>
<evidence type="ECO:0000256" key="14">
    <source>
        <dbReference type="ARBA" id="ARBA00050435"/>
    </source>
</evidence>
<dbReference type="Gene3D" id="3.40.50.720">
    <property type="entry name" value="NAD(P)-binding Rossmann-like Domain"/>
    <property type="match status" value="1"/>
</dbReference>
<accession>A0A803K1T6</accession>
<sequence length="311" mass="32635">MPTVKEARDMGSKTPTDNNKVATSQIIMANSQTTISRGTAKGDIVNRGSLPLSQIKCELGLVGIVTGGASGLGRATVERLVRQGASAVILDLPKSEGKTVAESLGEKCAFSPTDVTSEADVKNALELARTKFGRVDVVVNCAGIAVAAKTYNLNKQLPHSLEDFQRVINVNIAGTFNVIRLAAGEMGKNDPDEDGHRGVIVNTASVAAFDGQVGQAAYSASKGGIVGMTLPIARDLAPMGIRVVTIAPGLFATPLLVGLPEKVRNFLAKQVPFPSRLGDPGEYAHLVQSIVENPMLNGEVIRLDGALRMQP</sequence>
<evidence type="ECO:0000256" key="21">
    <source>
        <dbReference type="ARBA" id="ARBA00051839"/>
    </source>
</evidence>
<dbReference type="Pfam" id="PF00106">
    <property type="entry name" value="adh_short"/>
    <property type="match status" value="1"/>
</dbReference>
<dbReference type="AlphaFoldDB" id="A0A803K1T6"/>
<reference evidence="46" key="2">
    <citation type="submission" date="2021-03" db="UniProtKB">
        <authorList>
            <consortium name="Ensembl"/>
        </authorList>
    </citation>
    <scope>IDENTIFICATION</scope>
</reference>
<dbReference type="CDD" id="cd05371">
    <property type="entry name" value="HSD10-like_SDR_c"/>
    <property type="match status" value="1"/>
</dbReference>
<dbReference type="GO" id="GO:0003857">
    <property type="term" value="F:(3S)-3-hydroxyacyl-CoA dehydrogenase (NAD+) activity"/>
    <property type="evidence" value="ECO:0007669"/>
    <property type="project" value="UniProtKB-EC"/>
</dbReference>
<evidence type="ECO:0000256" key="4">
    <source>
        <dbReference type="ARBA" id="ARBA00013000"/>
    </source>
</evidence>
<comment type="pathway">
    <text evidence="8">Amino-acid degradation; L-isoleucine degradation.</text>
</comment>
<comment type="subunit">
    <text evidence="27">Homotetramer. Component of mitochondrial ribonuclease P, a complex composed of TRMT10C/MRPP1, HSD17B10/MRPP2 and PRORP/MRPP3. Interacts with TRMT10C/MRPP1; forming the MRPP1-MRPP2 subcomplex of the mitochondrial ribonuclease P complex.</text>
</comment>
<dbReference type="SMART" id="SM00822">
    <property type="entry name" value="PKS_KR"/>
    <property type="match status" value="1"/>
</dbReference>
<evidence type="ECO:0000256" key="26">
    <source>
        <dbReference type="ARBA" id="ARBA00052975"/>
    </source>
</evidence>
<evidence type="ECO:0000256" key="32">
    <source>
        <dbReference type="ARBA" id="ARBA00077243"/>
    </source>
</evidence>
<dbReference type="PANTHER" id="PTHR43658:SF8">
    <property type="entry name" value="17-BETA-HYDROXYSTEROID DEHYDROGENASE 14-RELATED"/>
    <property type="match status" value="1"/>
</dbReference>
<comment type="similarity">
    <text evidence="3 44">Belongs to the short-chain dehydrogenases/reductases (SDR) family.</text>
</comment>
<dbReference type="EC" id="1.1.1.62" evidence="7"/>
<dbReference type="FunFam" id="3.40.50.720:FF:000215">
    <property type="entry name" value="3-hydroxyacyl-CoA dehydrogenase type-2"/>
    <property type="match status" value="1"/>
</dbReference>
<dbReference type="Ensembl" id="ENSXETT00000115216">
    <property type="protein sequence ID" value="ENSXETP00000114280"/>
    <property type="gene ID" value="ENSXETG00000007721"/>
</dbReference>
<comment type="catalytic activity">
    <reaction evidence="10">
        <text>a (3S)-3-hydroxyacyl-CoA + NAD(+) = a 3-oxoacyl-CoA + NADH + H(+)</text>
        <dbReference type="Rhea" id="RHEA:22432"/>
        <dbReference type="ChEBI" id="CHEBI:15378"/>
        <dbReference type="ChEBI" id="CHEBI:57318"/>
        <dbReference type="ChEBI" id="CHEBI:57540"/>
        <dbReference type="ChEBI" id="CHEBI:57945"/>
        <dbReference type="ChEBI" id="CHEBI:90726"/>
        <dbReference type="EC" id="1.1.1.35"/>
    </reaction>
    <physiologicalReaction direction="left-to-right" evidence="10">
        <dbReference type="Rhea" id="RHEA:22433"/>
    </physiologicalReaction>
    <physiologicalReaction direction="right-to-left" evidence="10">
        <dbReference type="Rhea" id="RHEA:22434"/>
    </physiologicalReaction>
</comment>
<evidence type="ECO:0000256" key="2">
    <source>
        <dbReference type="ARBA" id="ARBA00004860"/>
    </source>
</evidence>
<dbReference type="GO" id="GO:0047015">
    <property type="term" value="F:3-hydroxy-2-methylbutyryl-CoA dehydrogenase activity"/>
    <property type="evidence" value="ECO:0007669"/>
    <property type="project" value="UniProtKB-EC"/>
</dbReference>
<evidence type="ECO:0000256" key="15">
    <source>
        <dbReference type="ARBA" id="ARBA00050867"/>
    </source>
</evidence>
<evidence type="ECO:0000256" key="28">
    <source>
        <dbReference type="ARBA" id="ARBA00066617"/>
    </source>
</evidence>
<comment type="catalytic activity">
    <reaction evidence="9">
        <text>17beta-estradiol + NAD(+) = estrone + NADH + H(+)</text>
        <dbReference type="Rhea" id="RHEA:24612"/>
        <dbReference type="ChEBI" id="CHEBI:15378"/>
        <dbReference type="ChEBI" id="CHEBI:16469"/>
        <dbReference type="ChEBI" id="CHEBI:17263"/>
        <dbReference type="ChEBI" id="CHEBI:57540"/>
        <dbReference type="ChEBI" id="CHEBI:57945"/>
        <dbReference type="EC" id="1.1.1.62"/>
    </reaction>
    <physiologicalReaction direction="left-to-right" evidence="9">
        <dbReference type="Rhea" id="RHEA:24613"/>
    </physiologicalReaction>
</comment>
<evidence type="ECO:0000256" key="37">
    <source>
        <dbReference type="ARBA" id="ARBA00080687"/>
    </source>
</evidence>
<evidence type="ECO:0000256" key="43">
    <source>
        <dbReference type="ARBA" id="ARBA00083663"/>
    </source>
</evidence>
<dbReference type="InterPro" id="IPR036291">
    <property type="entry name" value="NAD(P)-bd_dom_sf"/>
</dbReference>
<evidence type="ECO:0000256" key="36">
    <source>
        <dbReference type="ARBA" id="ARBA00080198"/>
    </source>
</evidence>
<evidence type="ECO:0000256" key="10">
    <source>
        <dbReference type="ARBA" id="ARBA00050141"/>
    </source>
</evidence>
<evidence type="ECO:0000256" key="44">
    <source>
        <dbReference type="RuleBase" id="RU000363"/>
    </source>
</evidence>
<evidence type="ECO:0000256" key="17">
    <source>
        <dbReference type="ARBA" id="ARBA00051004"/>
    </source>
</evidence>
<evidence type="ECO:0000256" key="31">
    <source>
        <dbReference type="ARBA" id="ARBA00072938"/>
    </source>
</evidence>
<comment type="catalytic activity">
    <reaction evidence="24">
        <text>11-dehydrocorticosterone + NAD(+) = pregn-4-ene-3,11,20,21-tetraone + NADH + H(+)</text>
        <dbReference type="Rhea" id="RHEA:42020"/>
        <dbReference type="ChEBI" id="CHEBI:15378"/>
        <dbReference type="ChEBI" id="CHEBI:57540"/>
        <dbReference type="ChEBI" id="CHEBI:57945"/>
        <dbReference type="ChEBI" id="CHEBI:78600"/>
        <dbReference type="ChEBI" id="CHEBI:78601"/>
    </reaction>
    <physiologicalReaction direction="left-to-right" evidence="24">
        <dbReference type="Rhea" id="RHEA:42021"/>
    </physiologicalReaction>
</comment>
<dbReference type="GO" id="GO:0008709">
    <property type="term" value="F:cholate 7-alpha-dehydrogenase (NAD+) activity"/>
    <property type="evidence" value="ECO:0007669"/>
    <property type="project" value="UniProtKB-EC"/>
</dbReference>
<dbReference type="GO" id="GO:0047044">
    <property type="term" value="F:androstan-3-alpha,17-beta-diol dehydrogenase (NAD+) activity"/>
    <property type="evidence" value="ECO:0007669"/>
    <property type="project" value="UniProtKB-EC"/>
</dbReference>
<comment type="catalytic activity">
    <reaction evidence="15">
        <text>cholate + NAD(+) = 3alpha,12alpha-dihydroxy-7-oxo-5beta-cholanate + NADH + H(+)</text>
        <dbReference type="Rhea" id="RHEA:19409"/>
        <dbReference type="ChEBI" id="CHEBI:11893"/>
        <dbReference type="ChEBI" id="CHEBI:15378"/>
        <dbReference type="ChEBI" id="CHEBI:29747"/>
        <dbReference type="ChEBI" id="CHEBI:57540"/>
        <dbReference type="ChEBI" id="CHEBI:57945"/>
        <dbReference type="EC" id="1.1.1.159"/>
    </reaction>
    <physiologicalReaction direction="left-to-right" evidence="15">
        <dbReference type="Rhea" id="RHEA:19410"/>
    </physiologicalReaction>
</comment>
<evidence type="ECO:0000256" key="23">
    <source>
        <dbReference type="ARBA" id="ARBA00052417"/>
    </source>
</evidence>
<evidence type="ECO:0000313" key="46">
    <source>
        <dbReference type="Ensembl" id="ENSXETP00000114280"/>
    </source>
</evidence>
<dbReference type="GO" id="GO:0004303">
    <property type="term" value="F:estradiol 17-beta-dehydrogenase [NAD(P)+] activity"/>
    <property type="evidence" value="ECO:0007669"/>
    <property type="project" value="UniProtKB-EC"/>
</dbReference>
<dbReference type="GO" id="GO:0047035">
    <property type="term" value="F:testosterone dehydrogenase (NAD+) activity"/>
    <property type="evidence" value="ECO:0007669"/>
    <property type="project" value="UniProtKB-EC"/>
</dbReference>
<evidence type="ECO:0000256" key="20">
    <source>
        <dbReference type="ARBA" id="ARBA00051831"/>
    </source>
</evidence>
<dbReference type="EC" id="1.1.1.159" evidence="28"/>
<comment type="catalytic activity">
    <reaction evidence="22">
        <text>5alpha-pregnan-20beta-ol-3-one + NAD(+) = 5alpha-pregnane-3,20-dione + NADH + H(+)</text>
        <dbReference type="Rhea" id="RHEA:42008"/>
        <dbReference type="ChEBI" id="CHEBI:15378"/>
        <dbReference type="ChEBI" id="CHEBI:28952"/>
        <dbReference type="ChEBI" id="CHEBI:57540"/>
        <dbReference type="ChEBI" id="CHEBI:57945"/>
        <dbReference type="ChEBI" id="CHEBI:78594"/>
    </reaction>
    <physiologicalReaction direction="left-to-right" evidence="22">
        <dbReference type="Rhea" id="RHEA:42009"/>
    </physiologicalReaction>
</comment>
<gene>
    <name evidence="46" type="primary">hsd17b10</name>
</gene>
<dbReference type="InterPro" id="IPR002347">
    <property type="entry name" value="SDR_fam"/>
</dbReference>
<dbReference type="InterPro" id="IPR020904">
    <property type="entry name" value="Sc_DH/Rdtase_CS"/>
</dbReference>
<evidence type="ECO:0000256" key="8">
    <source>
        <dbReference type="ARBA" id="ARBA00037895"/>
    </source>
</evidence>
<comment type="catalytic activity">
    <reaction evidence="12">
        <text>3alpha-hydroxy-5alpha-pregnan-20-one + NAD(+) = 5alpha-pregnane-3,20-dione + NADH + H(+)</text>
        <dbReference type="Rhea" id="RHEA:41980"/>
        <dbReference type="ChEBI" id="CHEBI:15378"/>
        <dbReference type="ChEBI" id="CHEBI:28952"/>
        <dbReference type="ChEBI" id="CHEBI:50169"/>
        <dbReference type="ChEBI" id="CHEBI:57540"/>
        <dbReference type="ChEBI" id="CHEBI:57945"/>
    </reaction>
    <physiologicalReaction direction="left-to-right" evidence="12">
        <dbReference type="Rhea" id="RHEA:41981"/>
    </physiologicalReaction>
</comment>
<dbReference type="PRINTS" id="PR00080">
    <property type="entry name" value="SDRFAMILY"/>
</dbReference>
<evidence type="ECO:0000256" key="27">
    <source>
        <dbReference type="ARBA" id="ARBA00065251"/>
    </source>
</evidence>
<evidence type="ECO:0000256" key="18">
    <source>
        <dbReference type="ARBA" id="ARBA00051324"/>
    </source>
</evidence>
<evidence type="ECO:0000256" key="3">
    <source>
        <dbReference type="ARBA" id="ARBA00006484"/>
    </source>
</evidence>
<comment type="catalytic activity">
    <reaction evidence="17">
        <text>(3S)-3-hydroxybutanoyl-CoA + NAD(+) = acetoacetyl-CoA + NADH + H(+)</text>
        <dbReference type="Rhea" id="RHEA:30799"/>
        <dbReference type="ChEBI" id="CHEBI:15378"/>
        <dbReference type="ChEBI" id="CHEBI:57286"/>
        <dbReference type="ChEBI" id="CHEBI:57316"/>
        <dbReference type="ChEBI" id="CHEBI:57540"/>
        <dbReference type="ChEBI" id="CHEBI:57945"/>
    </reaction>
    <physiologicalReaction direction="left-to-right" evidence="17">
        <dbReference type="Rhea" id="RHEA:30800"/>
    </physiologicalReaction>
    <physiologicalReaction direction="right-to-left" evidence="17">
        <dbReference type="Rhea" id="RHEA:30801"/>
    </physiologicalReaction>
</comment>
<comment type="catalytic activity">
    <reaction evidence="20">
        <text>ursodeoxycholate + NAD(+) = 7-oxolithocholate + NADH + H(+)</text>
        <dbReference type="Rhea" id="RHEA:42028"/>
        <dbReference type="ChEBI" id="CHEBI:15378"/>
        <dbReference type="ChEBI" id="CHEBI:57540"/>
        <dbReference type="ChEBI" id="CHEBI:57945"/>
        <dbReference type="ChEBI" id="CHEBI:78604"/>
        <dbReference type="ChEBI" id="CHEBI:78605"/>
    </reaction>
    <physiologicalReaction direction="left-to-right" evidence="20">
        <dbReference type="Rhea" id="RHEA:42029"/>
    </physiologicalReaction>
</comment>
<evidence type="ECO:0000256" key="5">
    <source>
        <dbReference type="ARBA" id="ARBA00023002"/>
    </source>
</evidence>
<comment type="catalytic activity">
    <reaction evidence="18">
        <text>(3S)-hydroxyhexadecanoyl-CoA + NAD(+) = 3-oxohexadecanoyl-CoA + NADH + H(+)</text>
        <dbReference type="Rhea" id="RHEA:31159"/>
        <dbReference type="ChEBI" id="CHEBI:15378"/>
        <dbReference type="ChEBI" id="CHEBI:57349"/>
        <dbReference type="ChEBI" id="CHEBI:57540"/>
        <dbReference type="ChEBI" id="CHEBI:57945"/>
        <dbReference type="ChEBI" id="CHEBI:62613"/>
    </reaction>
    <physiologicalReaction direction="left-to-right" evidence="18">
        <dbReference type="Rhea" id="RHEA:31160"/>
    </physiologicalReaction>
    <physiologicalReaction direction="right-to-left" evidence="18">
        <dbReference type="Rhea" id="RHEA:31161"/>
    </physiologicalReaction>
</comment>
<dbReference type="InterPro" id="IPR057326">
    <property type="entry name" value="KR_dom"/>
</dbReference>
<evidence type="ECO:0000256" key="24">
    <source>
        <dbReference type="ARBA" id="ARBA00052668"/>
    </source>
</evidence>
<comment type="catalytic activity">
    <reaction evidence="23">
        <text>cortisone + NAD(+) = 17alpha-hydroxypregn-4-en-3,11,20-trione-21-al + NADH + H(+)</text>
        <dbReference type="Rhea" id="RHEA:42016"/>
        <dbReference type="ChEBI" id="CHEBI:15378"/>
        <dbReference type="ChEBI" id="CHEBI:16962"/>
        <dbReference type="ChEBI" id="CHEBI:57540"/>
        <dbReference type="ChEBI" id="CHEBI:57945"/>
        <dbReference type="ChEBI" id="CHEBI:78596"/>
    </reaction>
    <physiologicalReaction direction="left-to-right" evidence="23">
        <dbReference type="Rhea" id="RHEA:42017"/>
    </physiologicalReaction>
</comment>
<comment type="catalytic activity">
    <reaction evidence="11">
        <text>testosterone + NAD(+) = androst-4-ene-3,17-dione + NADH + H(+)</text>
        <dbReference type="Rhea" id="RHEA:14929"/>
        <dbReference type="ChEBI" id="CHEBI:15378"/>
        <dbReference type="ChEBI" id="CHEBI:16422"/>
        <dbReference type="ChEBI" id="CHEBI:17347"/>
        <dbReference type="ChEBI" id="CHEBI:57540"/>
        <dbReference type="ChEBI" id="CHEBI:57945"/>
        <dbReference type="EC" id="1.1.1.239"/>
    </reaction>
    <physiologicalReaction direction="left-to-right" evidence="11">
        <dbReference type="Rhea" id="RHEA:14930"/>
    </physiologicalReaction>
</comment>
<evidence type="ECO:0000256" key="42">
    <source>
        <dbReference type="ARBA" id="ARBA00083307"/>
    </source>
</evidence>
<evidence type="ECO:0000256" key="33">
    <source>
        <dbReference type="ARBA" id="ARBA00078147"/>
    </source>
</evidence>
<comment type="catalytic activity">
    <reaction evidence="25">
        <text>(3S)-hydroxyoctanoyl-CoA + NAD(+) = 3-oxooctanoyl-CoA + NADH + H(+)</text>
        <dbReference type="Rhea" id="RHEA:31195"/>
        <dbReference type="ChEBI" id="CHEBI:15378"/>
        <dbReference type="ChEBI" id="CHEBI:57540"/>
        <dbReference type="ChEBI" id="CHEBI:57945"/>
        <dbReference type="ChEBI" id="CHEBI:62617"/>
        <dbReference type="ChEBI" id="CHEBI:62619"/>
    </reaction>
    <physiologicalReaction direction="left-to-right" evidence="25">
        <dbReference type="Rhea" id="RHEA:31196"/>
    </physiologicalReaction>
    <physiologicalReaction direction="right-to-left" evidence="25">
        <dbReference type="Rhea" id="RHEA:31197"/>
    </physiologicalReaction>
</comment>
<evidence type="ECO:0000256" key="1">
    <source>
        <dbReference type="ARBA" id="ARBA00004854"/>
    </source>
</evidence>
<organism evidence="46">
    <name type="scientific">Xenopus tropicalis</name>
    <name type="common">Western clawed frog</name>
    <name type="synonym">Silurana tropicalis</name>
    <dbReference type="NCBI Taxonomy" id="8364"/>
    <lineage>
        <taxon>Eukaryota</taxon>
        <taxon>Metazoa</taxon>
        <taxon>Chordata</taxon>
        <taxon>Craniata</taxon>
        <taxon>Vertebrata</taxon>
        <taxon>Euteleostomi</taxon>
        <taxon>Amphibia</taxon>
        <taxon>Batrachia</taxon>
        <taxon>Anura</taxon>
        <taxon>Pipoidea</taxon>
        <taxon>Pipidae</taxon>
        <taxon>Xenopodinae</taxon>
        <taxon>Xenopus</taxon>
        <taxon>Silurana</taxon>
    </lineage>
</organism>
<evidence type="ECO:0000256" key="22">
    <source>
        <dbReference type="ARBA" id="ARBA00052095"/>
    </source>
</evidence>
<evidence type="ECO:0000256" key="6">
    <source>
        <dbReference type="ARBA" id="ARBA00024071"/>
    </source>
</evidence>
<comment type="catalytic activity">
    <reaction evidence="14">
        <text>17beta-hydroxy-5alpha-androstan-3-one + NAD(+) = 5alpha-androstan-3,17-dione + NADH + H(+)</text>
        <dbReference type="Rhea" id="RHEA:41992"/>
        <dbReference type="ChEBI" id="CHEBI:15378"/>
        <dbReference type="ChEBI" id="CHEBI:15994"/>
        <dbReference type="ChEBI" id="CHEBI:16330"/>
        <dbReference type="ChEBI" id="CHEBI:57540"/>
        <dbReference type="ChEBI" id="CHEBI:57945"/>
    </reaction>
    <physiologicalReaction direction="left-to-right" evidence="14">
        <dbReference type="Rhea" id="RHEA:41993"/>
    </physiologicalReaction>
</comment>
<dbReference type="EC" id="1.1.1.53" evidence="6"/>
<evidence type="ECO:0000259" key="45">
    <source>
        <dbReference type="SMART" id="SM00822"/>
    </source>
</evidence>
<evidence type="ECO:0000256" key="7">
    <source>
        <dbReference type="ARBA" id="ARBA00024072"/>
    </source>
</evidence>
<proteinExistence type="inferred from homology"/>
<comment type="catalytic activity">
    <reaction evidence="16">
        <text>cortisol + NAD(+) = 11beta,17alpha-dihydroxypregn-4-ene-3,20,21-trione + NADH + H(+)</text>
        <dbReference type="Rhea" id="RHEA:42012"/>
        <dbReference type="ChEBI" id="CHEBI:15378"/>
        <dbReference type="ChEBI" id="CHEBI:17650"/>
        <dbReference type="ChEBI" id="CHEBI:57540"/>
        <dbReference type="ChEBI" id="CHEBI:57945"/>
        <dbReference type="ChEBI" id="CHEBI:78595"/>
    </reaction>
    <physiologicalReaction direction="left-to-right" evidence="16">
        <dbReference type="Rhea" id="RHEA:42013"/>
    </physiologicalReaction>
</comment>
<reference evidence="46" key="1">
    <citation type="journal article" date="2010" name="Science">
        <title>The genome of the Western clawed frog Xenopus tropicalis.</title>
        <authorList>
            <person name="Hellsten U."/>
            <person name="Harland R.M."/>
            <person name="Gilchrist M.J."/>
            <person name="Hendrix D."/>
            <person name="Jurka J."/>
            <person name="Kapitonov V."/>
            <person name="Ovcharenko I."/>
            <person name="Putnam N.H."/>
            <person name="Shu S."/>
            <person name="Taher L."/>
            <person name="Blitz I.L."/>
            <person name="Blumberg B."/>
            <person name="Dichmann D.S."/>
            <person name="Dubchak I."/>
            <person name="Amaya E."/>
            <person name="Detter J.C."/>
            <person name="Fletcher R."/>
            <person name="Gerhard D.S."/>
            <person name="Goodstein D."/>
            <person name="Graves T."/>
            <person name="Grigoriev I.V."/>
            <person name="Grimwood J."/>
            <person name="Kawashima T."/>
            <person name="Lindquist E."/>
            <person name="Lucas S.M."/>
            <person name="Mead P.E."/>
            <person name="Mitros T."/>
            <person name="Ogino H."/>
            <person name="Ohta Y."/>
            <person name="Poliakov A.V."/>
            <person name="Pollet N."/>
            <person name="Robert J."/>
            <person name="Salamov A."/>
            <person name="Sater A.K."/>
            <person name="Schmutz J."/>
            <person name="Terry A."/>
            <person name="Vize P.D."/>
            <person name="Warren W.C."/>
            <person name="Wells D."/>
            <person name="Wills A."/>
            <person name="Wilson R.K."/>
            <person name="Zimmerman L.B."/>
            <person name="Zorn A.M."/>
            <person name="Grainger R."/>
            <person name="Grammer T."/>
            <person name="Khokha M.K."/>
            <person name="Richardson P.M."/>
            <person name="Rokhsar D.S."/>
        </authorList>
    </citation>
    <scope>NUCLEOTIDE SEQUENCE [LARGE SCALE GENOMIC DNA]</scope>
    <source>
        <strain evidence="46">Nigerian</strain>
    </source>
</reference>
<dbReference type="EC" id="1.1.1.35" evidence="4"/>